<reference evidence="3" key="1">
    <citation type="journal article" date="2019" name="Int. J. Syst. Evol. Microbiol.">
        <title>The Global Catalogue of Microorganisms (GCM) 10K type strain sequencing project: providing services to taxonomists for standard genome sequencing and annotation.</title>
        <authorList>
            <consortium name="The Broad Institute Genomics Platform"/>
            <consortium name="The Broad Institute Genome Sequencing Center for Infectious Disease"/>
            <person name="Wu L."/>
            <person name="Ma J."/>
        </authorList>
    </citation>
    <scope>NUCLEOTIDE SEQUENCE [LARGE SCALE GENOMIC DNA]</scope>
    <source>
        <strain evidence="3">JCM 17342</strain>
    </source>
</reference>
<evidence type="ECO:0000313" key="3">
    <source>
        <dbReference type="Proteomes" id="UP001501747"/>
    </source>
</evidence>
<evidence type="ECO:0000256" key="1">
    <source>
        <dbReference type="SAM" id="MobiDB-lite"/>
    </source>
</evidence>
<evidence type="ECO:0000313" key="2">
    <source>
        <dbReference type="EMBL" id="GAA4032283.1"/>
    </source>
</evidence>
<feature type="compositionally biased region" description="Basic and acidic residues" evidence="1">
    <location>
        <begin position="24"/>
        <end position="42"/>
    </location>
</feature>
<gene>
    <name evidence="2" type="ORF">GCM10022247_66630</name>
</gene>
<dbReference type="Proteomes" id="UP001501747">
    <property type="component" value="Unassembled WGS sequence"/>
</dbReference>
<organism evidence="2 3">
    <name type="scientific">Allokutzneria multivorans</name>
    <dbReference type="NCBI Taxonomy" id="1142134"/>
    <lineage>
        <taxon>Bacteria</taxon>
        <taxon>Bacillati</taxon>
        <taxon>Actinomycetota</taxon>
        <taxon>Actinomycetes</taxon>
        <taxon>Pseudonocardiales</taxon>
        <taxon>Pseudonocardiaceae</taxon>
        <taxon>Allokutzneria</taxon>
    </lineage>
</organism>
<protein>
    <submittedName>
        <fullName evidence="2">Uncharacterized protein</fullName>
    </submittedName>
</protein>
<name>A0ABP7TWZ8_9PSEU</name>
<comment type="caution">
    <text evidence="2">The sequence shown here is derived from an EMBL/GenBank/DDBJ whole genome shotgun (WGS) entry which is preliminary data.</text>
</comment>
<keyword evidence="3" id="KW-1185">Reference proteome</keyword>
<dbReference type="EMBL" id="BAABAL010000021">
    <property type="protein sequence ID" value="GAA4032283.1"/>
    <property type="molecule type" value="Genomic_DNA"/>
</dbReference>
<accession>A0ABP7TWZ8</accession>
<sequence>MAALISQDGAQRTDGVTGCRGRPRGKDPRGRGRGSGRADDAVRGNSRTALGEPAVSGLAVASANGVLSQCLVIE</sequence>
<feature type="region of interest" description="Disordered" evidence="1">
    <location>
        <begin position="1"/>
        <end position="47"/>
    </location>
</feature>
<proteinExistence type="predicted"/>